<sequence>MFVTKPLVLALSLVAVNAAPQLDSIFDTITSDIASVGTQIAGGAEGVFETVTSVGGHAVTVFTSEGGQAWTVATDGVGKAMTFGGSVFTVATGEAGAVATENSAPHSMSMPSTALTVGILTIFTSACLGAMITV</sequence>
<reference evidence="2 3" key="1">
    <citation type="journal article" date="2024" name="J Genomics">
        <title>Draft genome sequencing and assembly of Favolaschia claudopus CIRM-BRFM 2984 isolated from oak limbs.</title>
        <authorList>
            <person name="Navarro D."/>
            <person name="Drula E."/>
            <person name="Chaduli D."/>
            <person name="Cazenave R."/>
            <person name="Ahrendt S."/>
            <person name="Wang J."/>
            <person name="Lipzen A."/>
            <person name="Daum C."/>
            <person name="Barry K."/>
            <person name="Grigoriev I.V."/>
            <person name="Favel A."/>
            <person name="Rosso M.N."/>
            <person name="Martin F."/>
        </authorList>
    </citation>
    <scope>NUCLEOTIDE SEQUENCE [LARGE SCALE GENOMIC DNA]</scope>
    <source>
        <strain evidence="2 3">CIRM-BRFM 2984</strain>
    </source>
</reference>
<dbReference type="Proteomes" id="UP001362999">
    <property type="component" value="Unassembled WGS sequence"/>
</dbReference>
<keyword evidence="1" id="KW-0732">Signal</keyword>
<evidence type="ECO:0000313" key="3">
    <source>
        <dbReference type="Proteomes" id="UP001362999"/>
    </source>
</evidence>
<evidence type="ECO:0000256" key="1">
    <source>
        <dbReference type="SAM" id="SignalP"/>
    </source>
</evidence>
<keyword evidence="3" id="KW-1185">Reference proteome</keyword>
<gene>
    <name evidence="2" type="ORF">R3P38DRAFT_2823697</name>
</gene>
<dbReference type="EMBL" id="JAWWNJ010000001">
    <property type="protein sequence ID" value="KAK7064311.1"/>
    <property type="molecule type" value="Genomic_DNA"/>
</dbReference>
<protein>
    <submittedName>
        <fullName evidence="2">Uncharacterized protein</fullName>
    </submittedName>
</protein>
<organism evidence="2 3">
    <name type="scientific">Favolaschia claudopus</name>
    <dbReference type="NCBI Taxonomy" id="2862362"/>
    <lineage>
        <taxon>Eukaryota</taxon>
        <taxon>Fungi</taxon>
        <taxon>Dikarya</taxon>
        <taxon>Basidiomycota</taxon>
        <taxon>Agaricomycotina</taxon>
        <taxon>Agaricomycetes</taxon>
        <taxon>Agaricomycetidae</taxon>
        <taxon>Agaricales</taxon>
        <taxon>Marasmiineae</taxon>
        <taxon>Mycenaceae</taxon>
        <taxon>Favolaschia</taxon>
    </lineage>
</organism>
<accession>A0AAW0EIF7</accession>
<proteinExistence type="predicted"/>
<feature type="signal peptide" evidence="1">
    <location>
        <begin position="1"/>
        <end position="18"/>
    </location>
</feature>
<evidence type="ECO:0000313" key="2">
    <source>
        <dbReference type="EMBL" id="KAK7064311.1"/>
    </source>
</evidence>
<name>A0AAW0EIF7_9AGAR</name>
<feature type="chain" id="PRO_5043597768" evidence="1">
    <location>
        <begin position="19"/>
        <end position="134"/>
    </location>
</feature>
<dbReference type="AlphaFoldDB" id="A0AAW0EIF7"/>
<comment type="caution">
    <text evidence="2">The sequence shown here is derived from an EMBL/GenBank/DDBJ whole genome shotgun (WGS) entry which is preliminary data.</text>
</comment>